<evidence type="ECO:0000256" key="1">
    <source>
        <dbReference type="SAM" id="SignalP"/>
    </source>
</evidence>
<feature type="signal peptide" evidence="1">
    <location>
        <begin position="1"/>
        <end position="21"/>
    </location>
</feature>
<keyword evidence="3" id="KW-1185">Reference proteome</keyword>
<protein>
    <recommendedName>
        <fullName evidence="4">Lipoprotein</fullName>
    </recommendedName>
</protein>
<reference evidence="3" key="1">
    <citation type="submission" date="2012-06" db="EMBL/GenBank/DDBJ databases">
        <title>Complete sequence of Desulfitobacterium dehalogenans ATCC 51507.</title>
        <authorList>
            <person name="Lucas S."/>
            <person name="Han J."/>
            <person name="Lapidus A."/>
            <person name="Cheng J.-F."/>
            <person name="Goodwin L."/>
            <person name="Pitluck S."/>
            <person name="Peters L."/>
            <person name="Ovchinnikova G."/>
            <person name="Teshima H."/>
            <person name="Detter J.C."/>
            <person name="Han C."/>
            <person name="Tapia R."/>
            <person name="Land M."/>
            <person name="Hauser L."/>
            <person name="Kyrpides N."/>
            <person name="Ivanova N."/>
            <person name="Pagani I."/>
            <person name="Kruse T."/>
            <person name="de Vos W.M."/>
            <person name="Smidt H."/>
            <person name="Woyke T."/>
        </authorList>
    </citation>
    <scope>NUCLEOTIDE SEQUENCE [LARGE SCALE GENOMIC DNA]</scope>
    <source>
        <strain evidence="3">ATCC 51507 / DSM 9161 / JW/IU-DC1</strain>
    </source>
</reference>
<dbReference type="RefSeq" id="WP_014794469.1">
    <property type="nucleotide sequence ID" value="NC_018017.1"/>
</dbReference>
<keyword evidence="1" id="KW-0732">Signal</keyword>
<evidence type="ECO:0000313" key="3">
    <source>
        <dbReference type="Proteomes" id="UP000006053"/>
    </source>
</evidence>
<dbReference type="KEGG" id="ddh:Desde_2673"/>
<dbReference type="EMBL" id="CP003348">
    <property type="protein sequence ID" value="AFM00989.1"/>
    <property type="molecule type" value="Genomic_DNA"/>
</dbReference>
<organism evidence="2 3">
    <name type="scientific">Desulfitobacterium dehalogenans (strain ATCC 51507 / DSM 9161 / JW/IU-DC1)</name>
    <dbReference type="NCBI Taxonomy" id="756499"/>
    <lineage>
        <taxon>Bacteria</taxon>
        <taxon>Bacillati</taxon>
        <taxon>Bacillota</taxon>
        <taxon>Clostridia</taxon>
        <taxon>Eubacteriales</taxon>
        <taxon>Desulfitobacteriaceae</taxon>
        <taxon>Desulfitobacterium</taxon>
    </lineage>
</organism>
<dbReference type="STRING" id="756499.Desde_2673"/>
<dbReference type="HOGENOM" id="CLU_1203236_0_0_9"/>
<proteinExistence type="predicted"/>
<evidence type="ECO:0008006" key="4">
    <source>
        <dbReference type="Google" id="ProtNLM"/>
    </source>
</evidence>
<dbReference type="AlphaFoldDB" id="I4AAK4"/>
<reference evidence="2 3" key="2">
    <citation type="journal article" date="2015" name="J. Bacteriol.">
        <title>Genomic, proteomic, and biochemical analysis of the organohalide respiratory pathway in Desulfitobacterium dehalogenans.</title>
        <authorList>
            <person name="Kruse T."/>
            <person name="van de Pas B.A."/>
            <person name="Atteia A."/>
            <person name="Krab K."/>
            <person name="Hagen W.R."/>
            <person name="Goodwin L."/>
            <person name="Chain P."/>
            <person name="Boeren S."/>
            <person name="Maphosa F."/>
            <person name="Schraa G."/>
            <person name="de Vos W.M."/>
            <person name="van der Oost J."/>
            <person name="Smidt H."/>
            <person name="Stams A.J."/>
        </authorList>
    </citation>
    <scope>NUCLEOTIDE SEQUENCE [LARGE SCALE GENOMIC DNA]</scope>
    <source>
        <strain evidence="3">ATCC 51507 / DSM 9161 / JW/IU-DC1</strain>
    </source>
</reference>
<sequence length="225" mass="25526" precursor="true">MKLFKLLIAIISVSLLVNGCAKDTDHILNLEFKPIDMKSEITIISEQAIGEISSELLADDALAFLYKPKTNQEEFNGGIKIKDRYYDVGQISVYQIGNEIEVKDLFGKKVIKFNGSLGVNYRQAIYILIEDLKPSVLLQVDGHVLEKDIDMDNEQEVVSTWGTLANTKIYKNIGNIIMVSDVNESVNAQVVVYRNDSNVFEIYQRPNEPRYYTLSNQILTEVQKP</sequence>
<evidence type="ECO:0000313" key="2">
    <source>
        <dbReference type="EMBL" id="AFM00989.1"/>
    </source>
</evidence>
<dbReference type="eggNOG" id="ENOG50338H2">
    <property type="taxonomic scope" value="Bacteria"/>
</dbReference>
<accession>I4AAK4</accession>
<feature type="chain" id="PRO_5003685100" description="Lipoprotein" evidence="1">
    <location>
        <begin position="22"/>
        <end position="225"/>
    </location>
</feature>
<dbReference type="Proteomes" id="UP000006053">
    <property type="component" value="Chromosome"/>
</dbReference>
<gene>
    <name evidence="2" type="ordered locus">Desde_2673</name>
</gene>
<name>I4AAK4_DESDJ</name>